<dbReference type="CDD" id="cd00568">
    <property type="entry name" value="TPP_enzymes"/>
    <property type="match status" value="1"/>
</dbReference>
<dbReference type="GO" id="GO:0009097">
    <property type="term" value="P:isoleucine biosynthetic process"/>
    <property type="evidence" value="ECO:0007669"/>
    <property type="project" value="TreeGrafter"/>
</dbReference>
<dbReference type="GO" id="GO:0005948">
    <property type="term" value="C:acetolactate synthase complex"/>
    <property type="evidence" value="ECO:0007669"/>
    <property type="project" value="TreeGrafter"/>
</dbReference>
<feature type="domain" description="Thiamine pyrophosphate enzyme TPP-binding" evidence="6">
    <location>
        <begin position="390"/>
        <end position="535"/>
    </location>
</feature>
<dbReference type="NCBIfam" id="NF006052">
    <property type="entry name" value="PRK08199.1"/>
    <property type="match status" value="1"/>
</dbReference>
<dbReference type="InterPro" id="IPR029035">
    <property type="entry name" value="DHS-like_NAD/FAD-binding_dom"/>
</dbReference>
<protein>
    <recommendedName>
        <fullName evidence="10">Thiamine pyrophosphate protein</fullName>
    </recommendedName>
</protein>
<evidence type="ECO:0000259" key="6">
    <source>
        <dbReference type="Pfam" id="PF02775"/>
    </source>
</evidence>
<evidence type="ECO:0000313" key="8">
    <source>
        <dbReference type="EMBL" id="AIJ45726.1"/>
    </source>
</evidence>
<comment type="similarity">
    <text evidence="1 3">Belongs to the TPP enzyme family.</text>
</comment>
<dbReference type="Pfam" id="PF00205">
    <property type="entry name" value="TPP_enzyme_M"/>
    <property type="match status" value="1"/>
</dbReference>
<evidence type="ECO:0000259" key="7">
    <source>
        <dbReference type="Pfam" id="PF02776"/>
    </source>
</evidence>
<dbReference type="CDD" id="cd07035">
    <property type="entry name" value="TPP_PYR_POX_like"/>
    <property type="match status" value="1"/>
</dbReference>
<organism evidence="8 9">
    <name type="scientific">Comamonas testosteroni TK102</name>
    <dbReference type="NCBI Taxonomy" id="1392005"/>
    <lineage>
        <taxon>Bacteria</taxon>
        <taxon>Pseudomonadati</taxon>
        <taxon>Pseudomonadota</taxon>
        <taxon>Betaproteobacteria</taxon>
        <taxon>Burkholderiales</taxon>
        <taxon>Comamonadaceae</taxon>
        <taxon>Comamonas</taxon>
    </lineage>
</organism>
<dbReference type="InterPro" id="IPR045229">
    <property type="entry name" value="TPP_enz"/>
</dbReference>
<reference evidence="8 9" key="1">
    <citation type="journal article" date="2014" name="Genome Announc.">
        <title>Complete Genome Sequence of Polychlorinated Biphenyl Degrader Comamonas testosteroni TK102 (NBRC 109938).</title>
        <authorList>
            <person name="Fukuda K."/>
            <person name="Hosoyama A."/>
            <person name="Tsuchikane K."/>
            <person name="Ohji S."/>
            <person name="Yamazoe A."/>
            <person name="Fujita N."/>
            <person name="Shintani M."/>
            <person name="Kimbara K."/>
        </authorList>
    </citation>
    <scope>NUCLEOTIDE SEQUENCE [LARGE SCALE GENOMIC DNA]</scope>
    <source>
        <strain evidence="8">TK102</strain>
    </source>
</reference>
<dbReference type="RefSeq" id="WP_051962140.1">
    <property type="nucleotide sequence ID" value="NZ_CP006704.1"/>
</dbReference>
<evidence type="ECO:0000313" key="9">
    <source>
        <dbReference type="Proteomes" id="UP000028782"/>
    </source>
</evidence>
<feature type="domain" description="Thiamine pyrophosphate enzyme central" evidence="5">
    <location>
        <begin position="198"/>
        <end position="327"/>
    </location>
</feature>
<proteinExistence type="inferred from homology"/>
<keyword evidence="2 3" id="KW-0786">Thiamine pyrophosphate</keyword>
<dbReference type="FunFam" id="3.40.50.970:FF:000007">
    <property type="entry name" value="Acetolactate synthase"/>
    <property type="match status" value="1"/>
</dbReference>
<dbReference type="PROSITE" id="PS00187">
    <property type="entry name" value="TPP_ENZYMES"/>
    <property type="match status" value="1"/>
</dbReference>
<evidence type="ECO:0000256" key="3">
    <source>
        <dbReference type="RuleBase" id="RU362132"/>
    </source>
</evidence>
<dbReference type="GO" id="GO:0000287">
    <property type="term" value="F:magnesium ion binding"/>
    <property type="evidence" value="ECO:0007669"/>
    <property type="project" value="InterPro"/>
</dbReference>
<dbReference type="InterPro" id="IPR011766">
    <property type="entry name" value="TPP_enzyme_TPP-bd"/>
</dbReference>
<evidence type="ECO:0000256" key="1">
    <source>
        <dbReference type="ARBA" id="ARBA00007812"/>
    </source>
</evidence>
<evidence type="ECO:0000259" key="5">
    <source>
        <dbReference type="Pfam" id="PF00205"/>
    </source>
</evidence>
<dbReference type="GO" id="GO:0009099">
    <property type="term" value="P:L-valine biosynthetic process"/>
    <property type="evidence" value="ECO:0007669"/>
    <property type="project" value="TreeGrafter"/>
</dbReference>
<dbReference type="Pfam" id="PF02775">
    <property type="entry name" value="TPP_enzyme_C"/>
    <property type="match status" value="1"/>
</dbReference>
<evidence type="ECO:0008006" key="10">
    <source>
        <dbReference type="Google" id="ProtNLM"/>
    </source>
</evidence>
<evidence type="ECO:0000256" key="2">
    <source>
        <dbReference type="ARBA" id="ARBA00023052"/>
    </source>
</evidence>
<dbReference type="Pfam" id="PF02776">
    <property type="entry name" value="TPP_enzyme_N"/>
    <property type="match status" value="1"/>
</dbReference>
<dbReference type="InterPro" id="IPR012001">
    <property type="entry name" value="Thiamin_PyroP_enz_TPP-bd_dom"/>
</dbReference>
<dbReference type="GO" id="GO:0003984">
    <property type="term" value="F:acetolactate synthase activity"/>
    <property type="evidence" value="ECO:0007669"/>
    <property type="project" value="TreeGrafter"/>
</dbReference>
<dbReference type="SUPFAM" id="SSF52467">
    <property type="entry name" value="DHS-like NAD/FAD-binding domain"/>
    <property type="match status" value="1"/>
</dbReference>
<dbReference type="HOGENOM" id="CLU_013748_3_4_4"/>
<sequence length="571" mass="61544">MNSHTAARTGGRILVDALHQQGVQRVFCVPGESFLAALDAFHDLREHIQLVVCRQEGGAAFMAEAHGKVTGEPGICFATRGPGATNASIGVHTASQDATPMILFIGQVARDTRGREAWQEIDFRQMFGGIAKWVDQIDDVSRIPEYINRAFHVATSGRPGPVVLALPEDMLEEAAVVSDCPPYRRARACPDASDMTALGELLSEARKPLLLLGGGGWTTEACADIQQFAENFQLPVACAFRRQDLIDNHHPLYVGEAGLGMDPNLAQRIRDADLVLAVGARLGETTTQGYTLLDVPRPRQRFVQVHPDPQEIGKVYHSDLAFTCSMGGFATAAAALAAPGTKPWLAWTKAAHADYTSNLVPPPMPGLVDLGQVMCHLRETLPADSVISNGAGNYTLWVQRFYQYRGLRTQLAPCSGTMGYGLPAAIACKLAYPERTVVSFAGDGCFLMTGQELATAMQYGANVVVVVVNNGMYGSIRMHQERHHPGRVVGTTLINPDFAALAEVYGAHGEVVHRTEEFPAAWERALSAGRPALIELRVSPEALSPRATVTSLRAQTPGSTPSTQPHVQELS</sequence>
<dbReference type="GO" id="GO:0050660">
    <property type="term" value="F:flavin adenine dinucleotide binding"/>
    <property type="evidence" value="ECO:0007669"/>
    <property type="project" value="TreeGrafter"/>
</dbReference>
<dbReference type="Gene3D" id="3.40.50.970">
    <property type="match status" value="2"/>
</dbReference>
<dbReference type="AlphaFoldDB" id="A0A076PM15"/>
<dbReference type="SUPFAM" id="SSF52518">
    <property type="entry name" value="Thiamin diphosphate-binding fold (THDP-binding)"/>
    <property type="match status" value="2"/>
</dbReference>
<accession>A0A076PM15</accession>
<name>A0A076PM15_COMTE</name>
<dbReference type="InterPro" id="IPR029061">
    <property type="entry name" value="THDP-binding"/>
</dbReference>
<feature type="domain" description="Thiamine pyrophosphate enzyme N-terminal TPP-binding" evidence="7">
    <location>
        <begin position="9"/>
        <end position="125"/>
    </location>
</feature>
<feature type="region of interest" description="Disordered" evidence="4">
    <location>
        <begin position="548"/>
        <end position="571"/>
    </location>
</feature>
<dbReference type="Proteomes" id="UP000028782">
    <property type="component" value="Chromosome"/>
</dbReference>
<dbReference type="PANTHER" id="PTHR18968:SF120">
    <property type="entry name" value="ACETOLACTATE SYNTHASE LARGE SUBUNIT"/>
    <property type="match status" value="1"/>
</dbReference>
<evidence type="ECO:0000256" key="4">
    <source>
        <dbReference type="SAM" id="MobiDB-lite"/>
    </source>
</evidence>
<dbReference type="KEGG" id="ctes:O987_07895"/>
<dbReference type="GO" id="GO:0030976">
    <property type="term" value="F:thiamine pyrophosphate binding"/>
    <property type="evidence" value="ECO:0007669"/>
    <property type="project" value="InterPro"/>
</dbReference>
<dbReference type="PANTHER" id="PTHR18968">
    <property type="entry name" value="THIAMINE PYROPHOSPHATE ENZYMES"/>
    <property type="match status" value="1"/>
</dbReference>
<gene>
    <name evidence="8" type="ORF">O987_07895</name>
</gene>
<dbReference type="InterPro" id="IPR000399">
    <property type="entry name" value="TPP-bd_CS"/>
</dbReference>
<dbReference type="InterPro" id="IPR012000">
    <property type="entry name" value="Thiamin_PyroP_enz_cen_dom"/>
</dbReference>
<dbReference type="Gene3D" id="3.40.50.1220">
    <property type="entry name" value="TPP-binding domain"/>
    <property type="match status" value="1"/>
</dbReference>
<dbReference type="EMBL" id="CP006704">
    <property type="protein sequence ID" value="AIJ45726.1"/>
    <property type="molecule type" value="Genomic_DNA"/>
</dbReference>